<dbReference type="GO" id="GO:0008195">
    <property type="term" value="F:phosphatidate phosphatase activity"/>
    <property type="evidence" value="ECO:0007669"/>
    <property type="project" value="InterPro"/>
</dbReference>
<name>A0A2D0N7E5_FLAN2</name>
<dbReference type="PANTHER" id="PTHR28208">
    <property type="entry name" value="PHOSPHATIDATE PHOSPHATASE APP1"/>
    <property type="match status" value="1"/>
</dbReference>
<comment type="caution">
    <text evidence="2">The sequence shown here is derived from an EMBL/GenBank/DDBJ whole genome shotgun (WGS) entry which is preliminary data.</text>
</comment>
<sequence length="363" mass="41596">MENLKKTLIKAARKAHQVFDELKDRPSSDPIKIESYTGYASQDRMFLKGRVLEDDNIMVTKSYEELKRIFYSFKRFETDEIPGVKVLLYLDDHEFQVYTDEEGFYTLDIATPDSINVKPGEWIRGYAELPDIVGDDGPVRGTIKLRVPDSEASYGVISDIDDTILQTHVTSLFQLKMMFVTLFKEASQRLAMEGMVELYQEMSTTPVGGKNPFFYVSNSPWNIYPMLVEFLKLNELPSGPVLLRDFGFGMLHQNEGYRGHKIETISHIFRAYPDMQFILFGDSGSKDADVYLNLALEFPDQIKTIYIRHLKDTKNARRVANLINQKGEVDAIIIDSTREIAADAREKGYVSEKFVLTEVEADE</sequence>
<proteinExistence type="predicted"/>
<protein>
    <recommendedName>
        <fullName evidence="1">Phosphatidate phosphatase APP1 catalytic domain-containing protein</fullName>
    </recommendedName>
</protein>
<gene>
    <name evidence="2" type="ORF">CRP01_20760</name>
</gene>
<dbReference type="AlphaFoldDB" id="A0A2D0N7E5"/>
<dbReference type="Proteomes" id="UP000223913">
    <property type="component" value="Unassembled WGS sequence"/>
</dbReference>
<evidence type="ECO:0000313" key="2">
    <source>
        <dbReference type="EMBL" id="PHN04442.1"/>
    </source>
</evidence>
<dbReference type="OrthoDB" id="9789875at2"/>
<dbReference type="EMBL" id="PDUD01000025">
    <property type="protein sequence ID" value="PHN04442.1"/>
    <property type="molecule type" value="Genomic_DNA"/>
</dbReference>
<dbReference type="InterPro" id="IPR052935">
    <property type="entry name" value="Mg2+_PAP"/>
</dbReference>
<feature type="domain" description="Phosphatidate phosphatase APP1 catalytic" evidence="1">
    <location>
        <begin position="154"/>
        <end position="309"/>
    </location>
</feature>
<accession>A0A2D0N7E5</accession>
<dbReference type="Pfam" id="PF09949">
    <property type="entry name" value="APP1_cat"/>
    <property type="match status" value="1"/>
</dbReference>
<organism evidence="2 3">
    <name type="scientific">Flavilitoribacter nigricans (strain ATCC 23147 / DSM 23189 / NBRC 102662 / NCIMB 1420 / SS-2)</name>
    <name type="common">Lewinella nigricans</name>
    <dbReference type="NCBI Taxonomy" id="1122177"/>
    <lineage>
        <taxon>Bacteria</taxon>
        <taxon>Pseudomonadati</taxon>
        <taxon>Bacteroidota</taxon>
        <taxon>Saprospiria</taxon>
        <taxon>Saprospirales</taxon>
        <taxon>Lewinellaceae</taxon>
        <taxon>Flavilitoribacter</taxon>
    </lineage>
</organism>
<dbReference type="PANTHER" id="PTHR28208:SF3">
    <property type="entry name" value="PHOSPHATIDATE PHOSPHATASE APP1"/>
    <property type="match status" value="1"/>
</dbReference>
<dbReference type="RefSeq" id="WP_099152015.1">
    <property type="nucleotide sequence ID" value="NZ_PDUD01000025.1"/>
</dbReference>
<evidence type="ECO:0000313" key="3">
    <source>
        <dbReference type="Proteomes" id="UP000223913"/>
    </source>
</evidence>
<keyword evidence="3" id="KW-1185">Reference proteome</keyword>
<dbReference type="InterPro" id="IPR019236">
    <property type="entry name" value="APP1_cat"/>
</dbReference>
<evidence type="ECO:0000259" key="1">
    <source>
        <dbReference type="Pfam" id="PF09949"/>
    </source>
</evidence>
<reference evidence="2 3" key="1">
    <citation type="submission" date="2017-10" db="EMBL/GenBank/DDBJ databases">
        <title>The draft genome sequence of Lewinella nigricans NBRC 102662.</title>
        <authorList>
            <person name="Wang K."/>
        </authorList>
    </citation>
    <scope>NUCLEOTIDE SEQUENCE [LARGE SCALE GENOMIC DNA]</scope>
    <source>
        <strain evidence="2 3">NBRC 102662</strain>
    </source>
</reference>